<evidence type="ECO:0000256" key="2">
    <source>
        <dbReference type="ARBA" id="ARBA00022525"/>
    </source>
</evidence>
<evidence type="ECO:0000256" key="4">
    <source>
        <dbReference type="SAM" id="SignalP"/>
    </source>
</evidence>
<dbReference type="EMBL" id="GBIH01002243">
    <property type="protein sequence ID" value="JAC92467.1"/>
    <property type="molecule type" value="mRNA"/>
</dbReference>
<protein>
    <submittedName>
        <fullName evidence="5">Putative secreted protein</fullName>
    </submittedName>
</protein>
<proteinExistence type="evidence at transcript level"/>
<feature type="chain" id="PRO_5001868929" evidence="4">
    <location>
        <begin position="22"/>
        <end position="120"/>
    </location>
</feature>
<dbReference type="Pfam" id="PF07771">
    <property type="entry name" value="TSGP1"/>
    <property type="match status" value="1"/>
</dbReference>
<organism evidence="5">
    <name type="scientific">Ixodes ricinus</name>
    <name type="common">Common tick</name>
    <name type="synonym">Acarus ricinus</name>
    <dbReference type="NCBI Taxonomy" id="34613"/>
    <lineage>
        <taxon>Eukaryota</taxon>
        <taxon>Metazoa</taxon>
        <taxon>Ecdysozoa</taxon>
        <taxon>Arthropoda</taxon>
        <taxon>Chelicerata</taxon>
        <taxon>Arachnida</taxon>
        <taxon>Acari</taxon>
        <taxon>Parasitiformes</taxon>
        <taxon>Ixodida</taxon>
        <taxon>Ixodoidea</taxon>
        <taxon>Ixodidae</taxon>
        <taxon>Ixodinae</taxon>
        <taxon>Ixodes</taxon>
    </lineage>
</organism>
<dbReference type="AlphaFoldDB" id="A0A090X813"/>
<evidence type="ECO:0000256" key="3">
    <source>
        <dbReference type="SAM" id="MobiDB-lite"/>
    </source>
</evidence>
<dbReference type="InterPro" id="IPR011694">
    <property type="entry name" value="Ixonnexin-like"/>
</dbReference>
<comment type="subcellular location">
    <subcellularLocation>
        <location evidence="1">Secreted</location>
    </subcellularLocation>
</comment>
<keyword evidence="4" id="KW-0732">Signal</keyword>
<sequence length="120" mass="13352">MGLTGTTLVLVSLAFFGSAAAHNCQNGTRPESEVNREGCDFYCWNTDTNSWDKFFFGNGEECFYNTGDRGLCRNGECHLTTDTGVPTDNDVDTPATTKKPKQKKKKPKKPKRSKGKSQKY</sequence>
<feature type="compositionally biased region" description="Basic residues" evidence="3">
    <location>
        <begin position="98"/>
        <end position="120"/>
    </location>
</feature>
<accession>A0A090X813</accession>
<feature type="region of interest" description="Disordered" evidence="3">
    <location>
        <begin position="79"/>
        <end position="120"/>
    </location>
</feature>
<evidence type="ECO:0000313" key="5">
    <source>
        <dbReference type="EMBL" id="JAC92467.1"/>
    </source>
</evidence>
<evidence type="ECO:0000256" key="1">
    <source>
        <dbReference type="ARBA" id="ARBA00004613"/>
    </source>
</evidence>
<name>A0A090X813_IXORI</name>
<dbReference type="CDD" id="cd23501">
    <property type="entry name" value="TSLPI_Salp14_NTD"/>
    <property type="match status" value="1"/>
</dbReference>
<reference evidence="5" key="1">
    <citation type="journal article" date="2015" name="PLoS Negl. Trop. Dis.">
        <title>Deep Sequencing Analysis of the Ixodes ricinus Haemocytome.</title>
        <authorList>
            <person name="Kotsyfakis M."/>
            <person name="Kopacek P."/>
            <person name="Franta Z."/>
            <person name="Pedra J.H."/>
            <person name="Ribeiro J.M."/>
        </authorList>
    </citation>
    <scope>NUCLEOTIDE SEQUENCE</scope>
</reference>
<dbReference type="GO" id="GO:0005576">
    <property type="term" value="C:extracellular region"/>
    <property type="evidence" value="ECO:0007669"/>
    <property type="project" value="UniProtKB-SubCell"/>
</dbReference>
<keyword evidence="2" id="KW-0964">Secreted</keyword>
<feature type="signal peptide" evidence="4">
    <location>
        <begin position="1"/>
        <end position="21"/>
    </location>
</feature>